<reference evidence="1" key="1">
    <citation type="submission" date="2025-08" db="UniProtKB">
        <authorList>
            <consortium name="Ensembl"/>
        </authorList>
    </citation>
    <scope>IDENTIFICATION</scope>
</reference>
<name>A0A8C3P9N6_CHRPI</name>
<accession>A0A8C3P9N6</accession>
<evidence type="ECO:0000313" key="2">
    <source>
        <dbReference type="Proteomes" id="UP000694380"/>
    </source>
</evidence>
<dbReference type="Proteomes" id="UP000694380">
    <property type="component" value="Unplaced"/>
</dbReference>
<reference evidence="1" key="2">
    <citation type="submission" date="2025-09" db="UniProtKB">
        <authorList>
            <consortium name="Ensembl"/>
        </authorList>
    </citation>
    <scope>IDENTIFICATION</scope>
</reference>
<dbReference type="Ensembl" id="ENSCPBT00000030896.1">
    <property type="protein sequence ID" value="ENSCPBP00000026242.1"/>
    <property type="gene ID" value="ENSCPBG00000018621.1"/>
</dbReference>
<keyword evidence="2" id="KW-1185">Reference proteome</keyword>
<dbReference type="AlphaFoldDB" id="A0A8C3P9N6"/>
<protein>
    <submittedName>
        <fullName evidence="1">Uncharacterized protein</fullName>
    </submittedName>
</protein>
<organism evidence="1 2">
    <name type="scientific">Chrysemys picta bellii</name>
    <name type="common">Western painted turtle</name>
    <name type="synonym">Emys bellii</name>
    <dbReference type="NCBI Taxonomy" id="8478"/>
    <lineage>
        <taxon>Eukaryota</taxon>
        <taxon>Metazoa</taxon>
        <taxon>Chordata</taxon>
        <taxon>Craniata</taxon>
        <taxon>Vertebrata</taxon>
        <taxon>Euteleostomi</taxon>
        <taxon>Archelosauria</taxon>
        <taxon>Testudinata</taxon>
        <taxon>Testudines</taxon>
        <taxon>Cryptodira</taxon>
        <taxon>Durocryptodira</taxon>
        <taxon>Testudinoidea</taxon>
        <taxon>Emydidae</taxon>
        <taxon>Chrysemys</taxon>
    </lineage>
</organism>
<proteinExistence type="predicted"/>
<sequence>MHSSSYLETKWSTRWPGCQWLRTPNWHSTPLSFPNSWDYRHTPPSTWVLADMGLHCYSAAAPCLLAVDGVL</sequence>
<evidence type="ECO:0000313" key="1">
    <source>
        <dbReference type="Ensembl" id="ENSCPBP00000026242.1"/>
    </source>
</evidence>